<keyword evidence="13" id="KW-1185">Reference proteome</keyword>
<dbReference type="InterPro" id="IPR016454">
    <property type="entry name" value="Cysteine_dSase"/>
</dbReference>
<feature type="domain" description="Aminotransferase class V" evidence="11">
    <location>
        <begin position="9"/>
        <end position="369"/>
    </location>
</feature>
<comment type="similarity">
    <text evidence="2">Belongs to the class-V pyridoxal-phosphate-dependent aminotransferase family. NifS/IscS subfamily.</text>
</comment>
<dbReference type="InterPro" id="IPR015422">
    <property type="entry name" value="PyrdxlP-dep_Trfase_small"/>
</dbReference>
<protein>
    <recommendedName>
        <fullName evidence="3">cysteine desulfurase</fullName>
        <ecNumber evidence="3">2.8.1.7</ecNumber>
    </recommendedName>
</protein>
<evidence type="ECO:0000313" key="13">
    <source>
        <dbReference type="Proteomes" id="UP000830583"/>
    </source>
</evidence>
<dbReference type="Proteomes" id="UP000830583">
    <property type="component" value="Chromosome"/>
</dbReference>
<sequence>MDEFHNISYFDYNSTTPIDPRVLDAMLPFLQDNFANPSSTHHFGQSINEKVKQAREQIADFINAEPSELIFTSGATEAINIAIKGVAESYSSKGKHIITVSTEHKAVLDTCKDLERKGFEITYLTVQNNGLIDLDELQKAIRPDTLLVSVMYANNETGVIQPIKEIAKLSHEEGALFMTDATQAVGKIEIDADDLGVDLLCFSGHKMYAQKGIGALYVRQRGNKVRLTPQIHGGGHEQGLRSGTLNVPGIIALAKACEIASQEMMQNQNTISELRDSLEVQLFKLPNTSLNGDVKNRIYNTSNICFKGQDANVMIGRMKNIALSNGSACSSAVVEPSHVLKAMGLGEDDAFASIRFSLGKFNTKEDIETVIQKIKEITQTNNNYA</sequence>
<evidence type="ECO:0000256" key="7">
    <source>
        <dbReference type="ARBA" id="ARBA00023004"/>
    </source>
</evidence>
<evidence type="ECO:0000256" key="1">
    <source>
        <dbReference type="ARBA" id="ARBA00001933"/>
    </source>
</evidence>
<dbReference type="InterPro" id="IPR020578">
    <property type="entry name" value="Aminotrans_V_PyrdxlP_BS"/>
</dbReference>
<evidence type="ECO:0000256" key="2">
    <source>
        <dbReference type="ARBA" id="ARBA00006490"/>
    </source>
</evidence>
<evidence type="ECO:0000256" key="6">
    <source>
        <dbReference type="ARBA" id="ARBA00022898"/>
    </source>
</evidence>
<dbReference type="EMBL" id="CP096205">
    <property type="protein sequence ID" value="UPQ78319.1"/>
    <property type="molecule type" value="Genomic_DNA"/>
</dbReference>
<dbReference type="EC" id="2.8.1.7" evidence="3"/>
<dbReference type="Pfam" id="PF00266">
    <property type="entry name" value="Aminotran_5"/>
    <property type="match status" value="1"/>
</dbReference>
<comment type="catalytic activity">
    <reaction evidence="9">
        <text>(sulfur carrier)-H + L-cysteine = (sulfur carrier)-SH + L-alanine</text>
        <dbReference type="Rhea" id="RHEA:43892"/>
        <dbReference type="Rhea" id="RHEA-COMP:14737"/>
        <dbReference type="Rhea" id="RHEA-COMP:14739"/>
        <dbReference type="ChEBI" id="CHEBI:29917"/>
        <dbReference type="ChEBI" id="CHEBI:35235"/>
        <dbReference type="ChEBI" id="CHEBI:57972"/>
        <dbReference type="ChEBI" id="CHEBI:64428"/>
        <dbReference type="EC" id="2.8.1.7"/>
    </reaction>
</comment>
<organism evidence="12 13">
    <name type="scientific">Flavobacterium azooxidireducens</name>
    <dbReference type="NCBI Taxonomy" id="1871076"/>
    <lineage>
        <taxon>Bacteria</taxon>
        <taxon>Pseudomonadati</taxon>
        <taxon>Bacteroidota</taxon>
        <taxon>Flavobacteriia</taxon>
        <taxon>Flavobacteriales</taxon>
        <taxon>Flavobacteriaceae</taxon>
        <taxon>Flavobacterium</taxon>
    </lineage>
</organism>
<keyword evidence="4" id="KW-0808">Transferase</keyword>
<evidence type="ECO:0000256" key="8">
    <source>
        <dbReference type="ARBA" id="ARBA00023014"/>
    </source>
</evidence>
<keyword evidence="7" id="KW-0408">Iron</keyword>
<evidence type="ECO:0000259" key="11">
    <source>
        <dbReference type="Pfam" id="PF00266"/>
    </source>
</evidence>
<accession>A0ABY4KC83</accession>
<evidence type="ECO:0000256" key="4">
    <source>
        <dbReference type="ARBA" id="ARBA00022679"/>
    </source>
</evidence>
<comment type="cofactor">
    <cofactor evidence="1 10">
        <name>pyridoxal 5'-phosphate</name>
        <dbReference type="ChEBI" id="CHEBI:597326"/>
    </cofactor>
</comment>
<dbReference type="Gene3D" id="3.90.1150.10">
    <property type="entry name" value="Aspartate Aminotransferase, domain 1"/>
    <property type="match status" value="1"/>
</dbReference>
<evidence type="ECO:0000313" key="12">
    <source>
        <dbReference type="EMBL" id="UPQ78319.1"/>
    </source>
</evidence>
<dbReference type="RefSeq" id="WP_248433246.1">
    <property type="nucleotide sequence ID" value="NZ_CP096205.1"/>
</dbReference>
<dbReference type="SUPFAM" id="SSF53383">
    <property type="entry name" value="PLP-dependent transferases"/>
    <property type="match status" value="1"/>
</dbReference>
<evidence type="ECO:0000256" key="10">
    <source>
        <dbReference type="RuleBase" id="RU004504"/>
    </source>
</evidence>
<dbReference type="PROSITE" id="PS00595">
    <property type="entry name" value="AA_TRANSFER_CLASS_5"/>
    <property type="match status" value="1"/>
</dbReference>
<keyword evidence="6" id="KW-0663">Pyridoxal phosphate</keyword>
<evidence type="ECO:0000256" key="9">
    <source>
        <dbReference type="ARBA" id="ARBA00050776"/>
    </source>
</evidence>
<dbReference type="InterPro" id="IPR000192">
    <property type="entry name" value="Aminotrans_V_dom"/>
</dbReference>
<dbReference type="PANTHER" id="PTHR11601:SF34">
    <property type="entry name" value="CYSTEINE DESULFURASE"/>
    <property type="match status" value="1"/>
</dbReference>
<dbReference type="InterPro" id="IPR015421">
    <property type="entry name" value="PyrdxlP-dep_Trfase_major"/>
</dbReference>
<keyword evidence="5" id="KW-0479">Metal-binding</keyword>
<reference evidence="12" key="1">
    <citation type="submission" date="2022-04" db="EMBL/GenBank/DDBJ databases">
        <title>Consumption of N2O by Flavobacterium azooxidireducens sp. nov. isolated from Decomposing Leaf Litter of Phragmites australis (Cav.).</title>
        <authorList>
            <person name="Behrendt U."/>
            <person name="Spanner T."/>
            <person name="Augustin J."/>
            <person name="Horn M.A."/>
            <person name="Kolb S."/>
            <person name="Ulrich A."/>
        </authorList>
    </citation>
    <scope>NUCLEOTIDE SEQUENCE</scope>
    <source>
        <strain evidence="12">IGB 4-14</strain>
    </source>
</reference>
<dbReference type="PANTHER" id="PTHR11601">
    <property type="entry name" value="CYSTEINE DESULFURYLASE FAMILY MEMBER"/>
    <property type="match status" value="1"/>
</dbReference>
<keyword evidence="8" id="KW-0411">Iron-sulfur</keyword>
<dbReference type="Gene3D" id="3.40.640.10">
    <property type="entry name" value="Type I PLP-dependent aspartate aminotransferase-like (Major domain)"/>
    <property type="match status" value="1"/>
</dbReference>
<dbReference type="PIRSF" id="PIRSF005572">
    <property type="entry name" value="NifS"/>
    <property type="match status" value="1"/>
</dbReference>
<dbReference type="InterPro" id="IPR015424">
    <property type="entry name" value="PyrdxlP-dep_Trfase"/>
</dbReference>
<evidence type="ECO:0000256" key="5">
    <source>
        <dbReference type="ARBA" id="ARBA00022723"/>
    </source>
</evidence>
<proteinExistence type="inferred from homology"/>
<evidence type="ECO:0000256" key="3">
    <source>
        <dbReference type="ARBA" id="ARBA00012239"/>
    </source>
</evidence>
<gene>
    <name evidence="12" type="ORF">M0M57_11885</name>
</gene>
<name>A0ABY4KC83_9FLAO</name>